<keyword evidence="2" id="KW-1185">Reference proteome</keyword>
<dbReference type="EMBL" id="LR792684">
    <property type="protein sequence ID" value="CAB3390524.1"/>
    <property type="molecule type" value="Genomic_DNA"/>
</dbReference>
<dbReference type="Proteomes" id="UP000501793">
    <property type="component" value="Chromosome"/>
</dbReference>
<sequence length="72" mass="7895">MNVSFRSKRASDGSSTEVQLPGFTPFAPFYPAGSMTIVPIVTPRRQGGRGVRRRGRVNGAAACFTFYTRRVV</sequence>
<gene>
    <name evidence="1" type="ORF">FAVT5_0913</name>
</gene>
<organism evidence="1 2">
    <name type="scientific">Kyrpidia spormannii</name>
    <dbReference type="NCBI Taxonomy" id="2055160"/>
    <lineage>
        <taxon>Bacteria</taxon>
        <taxon>Bacillati</taxon>
        <taxon>Bacillota</taxon>
        <taxon>Bacilli</taxon>
        <taxon>Bacillales</taxon>
        <taxon>Alicyclobacillaceae</taxon>
        <taxon>Kyrpidia</taxon>
    </lineage>
</organism>
<name>A0ACA8Z6U6_9BACL</name>
<reference evidence="1" key="1">
    <citation type="submission" date="2020-04" db="EMBL/GenBank/DDBJ databases">
        <authorList>
            <person name="Hogendoorn C."/>
        </authorList>
    </citation>
    <scope>NUCLEOTIDE SEQUENCE</scope>
    <source>
        <strain evidence="1">FAVT5</strain>
    </source>
</reference>
<protein>
    <submittedName>
        <fullName evidence="1">Uncharacterized protein</fullName>
    </submittedName>
</protein>
<proteinExistence type="predicted"/>
<evidence type="ECO:0000313" key="1">
    <source>
        <dbReference type="EMBL" id="CAB3390524.1"/>
    </source>
</evidence>
<evidence type="ECO:0000313" key="2">
    <source>
        <dbReference type="Proteomes" id="UP000501793"/>
    </source>
</evidence>
<accession>A0ACA8Z6U6</accession>